<feature type="coiled-coil region" evidence="1">
    <location>
        <begin position="136"/>
        <end position="168"/>
    </location>
</feature>
<evidence type="ECO:0000313" key="2">
    <source>
        <dbReference type="EMBL" id="KRX08179.1"/>
    </source>
</evidence>
<comment type="caution">
    <text evidence="2">The sequence shown here is derived from an EMBL/GenBank/DDBJ whole genome shotgun (WGS) entry which is preliminary data.</text>
</comment>
<dbReference type="AlphaFoldDB" id="A0A0V0R0Z6"/>
<reference evidence="2 3" key="1">
    <citation type="journal article" date="2015" name="Sci. Rep.">
        <title>Genome of the facultative scuticociliatosis pathogen Pseudocohnilembus persalinus provides insight into its virulence through horizontal gene transfer.</title>
        <authorList>
            <person name="Xiong J."/>
            <person name="Wang G."/>
            <person name="Cheng J."/>
            <person name="Tian M."/>
            <person name="Pan X."/>
            <person name="Warren A."/>
            <person name="Jiang C."/>
            <person name="Yuan D."/>
            <person name="Miao W."/>
        </authorList>
    </citation>
    <scope>NUCLEOTIDE SEQUENCE [LARGE SCALE GENOMIC DNA]</scope>
    <source>
        <strain evidence="2">36N120E</strain>
    </source>
</reference>
<accession>A0A0V0R0Z6</accession>
<gene>
    <name evidence="2" type="ORF">PPERSA_12334</name>
</gene>
<keyword evidence="3" id="KW-1185">Reference proteome</keyword>
<dbReference type="EMBL" id="LDAU01000070">
    <property type="protein sequence ID" value="KRX08179.1"/>
    <property type="molecule type" value="Genomic_DNA"/>
</dbReference>
<dbReference type="InterPro" id="IPR036322">
    <property type="entry name" value="WD40_repeat_dom_sf"/>
</dbReference>
<dbReference type="OrthoDB" id="10600168at2759"/>
<proteinExistence type="predicted"/>
<sequence>MNYHSTKRDSLPEENFSHLMSNFSQNTKDKFLRKIQSLFQAQNTTEFILFCPQHSSFQVLQICTKFDCQEKCHFFCQKCLIEQQKHVTICSEFIKPLDLGLSEISSKFYNLDHLLFGGIGDFSNRSNKTQSQGLNVDRLENEKFNALAQEKEQNIEDFQNFINLQKNKILSNINIIQQEFLQNIKQIVQDLEKKFDQDILNYRKNYQQTINNSELSQNLSKIKKYSNPESLIAKIQENQQNKLGNQFLKNLKNQYNNILKNEDQFYFQSNISEIYDLINFNSVNPPTYKADQFQDFALNSIKMQIEALTNKIKQTLDFHIVNSPINSLEQFSKHQQAPKEEQIVQKIPTELISSQGQKLKLLSSLLDYKSKYMNLNLKNYHKIPANQMLLQNPRKHCILLNYHKNVYLGQGKQKKICQQPPGTCITAFCQISSDLLAYSTTANSIFLLQLSTQKIIKKIETKNWVFSIQKVKNSFYPDFISQYSLNKFIIQNPDSTMEQCGFYLVVCNEDSVTLYNTNFQPEDKKRVEPFAELINNSYFRGLSILDLNDFTNIVIGDHKGQIYVWNYLKKNLLFQKDTEGSQVHRLSLIKDKQSFVSAHKLDFELGGILIWSLKYQQDQIVECHQIRRLDQAHNVESILPLNQNQNFLISCELNQVKLYDIKEGKLIKILAQGESQIQDLLVIENKGGDNHYFIVLTLNQSVLKLVDSNEFPIGQYNIDNYNCNQCTKYFNSNKLCFIQKDEGLIRIMFINHVHSCQHSNSQSIPNNIQNLDSFQNQSICELKSNLTFQDITLRQAEQ</sequence>
<dbReference type="SUPFAM" id="SSF50978">
    <property type="entry name" value="WD40 repeat-like"/>
    <property type="match status" value="1"/>
</dbReference>
<dbReference type="Gene3D" id="2.130.10.10">
    <property type="entry name" value="YVTN repeat-like/Quinoprotein amine dehydrogenase"/>
    <property type="match status" value="1"/>
</dbReference>
<dbReference type="InParanoid" id="A0A0V0R0Z6"/>
<keyword evidence="1" id="KW-0175">Coiled coil</keyword>
<evidence type="ECO:0000313" key="3">
    <source>
        <dbReference type="Proteomes" id="UP000054937"/>
    </source>
</evidence>
<dbReference type="InterPro" id="IPR015943">
    <property type="entry name" value="WD40/YVTN_repeat-like_dom_sf"/>
</dbReference>
<dbReference type="OMA" id="CETQINC"/>
<evidence type="ECO:0000256" key="1">
    <source>
        <dbReference type="SAM" id="Coils"/>
    </source>
</evidence>
<name>A0A0V0R0Z6_PSEPJ</name>
<protein>
    <submittedName>
        <fullName evidence="2">WD40-repeat-containing domain</fullName>
    </submittedName>
</protein>
<dbReference type="Proteomes" id="UP000054937">
    <property type="component" value="Unassembled WGS sequence"/>
</dbReference>
<organism evidence="2 3">
    <name type="scientific">Pseudocohnilembus persalinus</name>
    <name type="common">Ciliate</name>
    <dbReference type="NCBI Taxonomy" id="266149"/>
    <lineage>
        <taxon>Eukaryota</taxon>
        <taxon>Sar</taxon>
        <taxon>Alveolata</taxon>
        <taxon>Ciliophora</taxon>
        <taxon>Intramacronucleata</taxon>
        <taxon>Oligohymenophorea</taxon>
        <taxon>Scuticociliatia</taxon>
        <taxon>Philasterida</taxon>
        <taxon>Pseudocohnilembidae</taxon>
        <taxon>Pseudocohnilembus</taxon>
    </lineage>
</organism>